<feature type="transmembrane region" description="Helical" evidence="9">
    <location>
        <begin position="41"/>
        <end position="59"/>
    </location>
</feature>
<dbReference type="STRING" id="458817.Shal_0684"/>
<evidence type="ECO:0000256" key="6">
    <source>
        <dbReference type="ARBA" id="ARBA00022847"/>
    </source>
</evidence>
<accession>B0TST4</accession>
<keyword evidence="6" id="KW-0769">Symport</keyword>
<feature type="transmembrane region" description="Helical" evidence="9">
    <location>
        <begin position="391"/>
        <end position="410"/>
    </location>
</feature>
<feature type="transmembrane region" description="Helical" evidence="9">
    <location>
        <begin position="254"/>
        <end position="276"/>
    </location>
</feature>
<keyword evidence="8 9" id="KW-0472">Membrane</keyword>
<dbReference type="KEGG" id="shl:Shal_0684"/>
<evidence type="ECO:0000313" key="12">
    <source>
        <dbReference type="Proteomes" id="UP000001317"/>
    </source>
</evidence>
<dbReference type="PANTHER" id="PTHR43528:SF1">
    <property type="entry name" value="ALPHA-KETOGLUTARATE PERMEASE"/>
    <property type="match status" value="1"/>
</dbReference>
<dbReference type="AlphaFoldDB" id="B0TST4"/>
<dbReference type="Proteomes" id="UP000001317">
    <property type="component" value="Chromosome"/>
</dbReference>
<evidence type="ECO:0000256" key="4">
    <source>
        <dbReference type="ARBA" id="ARBA00022475"/>
    </source>
</evidence>
<feature type="transmembrane region" description="Helical" evidence="9">
    <location>
        <begin position="122"/>
        <end position="142"/>
    </location>
</feature>
<dbReference type="GO" id="GO:0015293">
    <property type="term" value="F:symporter activity"/>
    <property type="evidence" value="ECO:0007669"/>
    <property type="project" value="UniProtKB-KW"/>
</dbReference>
<keyword evidence="7 9" id="KW-1133">Transmembrane helix</keyword>
<dbReference type="Gene3D" id="1.20.1250.20">
    <property type="entry name" value="MFS general substrate transporter like domains"/>
    <property type="match status" value="2"/>
</dbReference>
<dbReference type="InterPro" id="IPR036259">
    <property type="entry name" value="MFS_trans_sf"/>
</dbReference>
<feature type="transmembrane region" description="Helical" evidence="9">
    <location>
        <begin position="345"/>
        <end position="370"/>
    </location>
</feature>
<evidence type="ECO:0000313" key="11">
    <source>
        <dbReference type="EMBL" id="ABZ75259.1"/>
    </source>
</evidence>
<evidence type="ECO:0000256" key="7">
    <source>
        <dbReference type="ARBA" id="ARBA00022989"/>
    </source>
</evidence>
<evidence type="ECO:0000256" key="1">
    <source>
        <dbReference type="ARBA" id="ARBA00004651"/>
    </source>
</evidence>
<dbReference type="Pfam" id="PF07690">
    <property type="entry name" value="MFS_1"/>
    <property type="match status" value="1"/>
</dbReference>
<feature type="transmembrane region" description="Helical" evidence="9">
    <location>
        <begin position="320"/>
        <end position="339"/>
    </location>
</feature>
<comment type="similarity">
    <text evidence="2">Belongs to the major facilitator superfamily. Metabolite:H+ Symporter (MHS) family (TC 2.A.1.6) family.</text>
</comment>
<evidence type="ECO:0000256" key="9">
    <source>
        <dbReference type="SAM" id="Phobius"/>
    </source>
</evidence>
<reference evidence="11" key="1">
    <citation type="submission" date="2008-01" db="EMBL/GenBank/DDBJ databases">
        <title>Complete sequence of Shewanella halifaxensis HAW-EB4.</title>
        <authorList>
            <consortium name="US DOE Joint Genome Institute"/>
            <person name="Copeland A."/>
            <person name="Lucas S."/>
            <person name="Lapidus A."/>
            <person name="Glavina del Rio T."/>
            <person name="Dalin E."/>
            <person name="Tice H."/>
            <person name="Bruce D."/>
            <person name="Goodwin L."/>
            <person name="Pitluck S."/>
            <person name="Sims D."/>
            <person name="Brettin T."/>
            <person name="Detter J.C."/>
            <person name="Han C."/>
            <person name="Kuske C.R."/>
            <person name="Schmutz J."/>
            <person name="Larimer F."/>
            <person name="Land M."/>
            <person name="Hauser L."/>
            <person name="Kyrpides N."/>
            <person name="Kim E."/>
            <person name="Zhao J.-S."/>
            <person name="Richardson P."/>
        </authorList>
    </citation>
    <scope>NUCLEOTIDE SEQUENCE [LARGE SCALE GENOMIC DNA]</scope>
    <source>
        <strain evidence="11">HAW-EB4</strain>
    </source>
</reference>
<dbReference type="HOGENOM" id="CLU_001265_39_0_6"/>
<protein>
    <submittedName>
        <fullName evidence="11">Major facilitator superfamily MFS_1</fullName>
    </submittedName>
</protein>
<evidence type="ECO:0000256" key="3">
    <source>
        <dbReference type="ARBA" id="ARBA00022448"/>
    </source>
</evidence>
<feature type="transmembrane region" description="Helical" evidence="9">
    <location>
        <begin position="202"/>
        <end position="219"/>
    </location>
</feature>
<dbReference type="FunFam" id="1.20.1250.20:FF:000001">
    <property type="entry name" value="Dicarboxylate MFS transporter"/>
    <property type="match status" value="1"/>
</dbReference>
<feature type="domain" description="Major facilitator superfamily (MFS) profile" evidence="10">
    <location>
        <begin position="26"/>
        <end position="435"/>
    </location>
</feature>
<evidence type="ECO:0000256" key="2">
    <source>
        <dbReference type="ARBA" id="ARBA00008240"/>
    </source>
</evidence>
<dbReference type="PROSITE" id="PS50850">
    <property type="entry name" value="MFS"/>
    <property type="match status" value="1"/>
</dbReference>
<sequence length="435" mass="47857">MISHISSLTIEPNVSNDTEQTTLKRASTACFIGNFVEWFDYASYGFLATIIAVSFFPNYDTTSALMATFAIFAISFIVRPLGGIFWGHIGDKIGRKTALSMSIIIMSCATFCIALLPDYNSIGIMAPLLLLVARMFQGFSASGEYAGAATFLTEIAPKEEKGFYASIVPASAAAGLLFGSIFISILYAFLSSAQLHEWGWRIPFLLAAPFGLIGLYIRVKIEDSPQFVKFKEENKEKQSPIPLQVILAHHKKPLLLGFLVTSLNALGFYLLLSYMPTYMTVHLEVKDTTAFAISSIVLAFYILFVFSIGKLSDKFGRRKLLMLASLCFICLSIPIFIILESANIFQMTLVLILFSAFLALNDGCLSCYLCELFPTNVRYTGFALSFNSANALFGGTAPFIATTLIAVTGLSYAPGFYLMLIALMTFIAIFKSYKQ</sequence>
<dbReference type="RefSeq" id="WP_012275813.1">
    <property type="nucleotide sequence ID" value="NC_010334.1"/>
</dbReference>
<keyword evidence="3" id="KW-0813">Transport</keyword>
<feature type="transmembrane region" description="Helical" evidence="9">
    <location>
        <begin position="288"/>
        <end position="308"/>
    </location>
</feature>
<feature type="transmembrane region" description="Helical" evidence="9">
    <location>
        <begin position="416"/>
        <end position="433"/>
    </location>
</feature>
<evidence type="ECO:0000256" key="8">
    <source>
        <dbReference type="ARBA" id="ARBA00023136"/>
    </source>
</evidence>
<evidence type="ECO:0000256" key="5">
    <source>
        <dbReference type="ARBA" id="ARBA00022692"/>
    </source>
</evidence>
<dbReference type="InterPro" id="IPR005829">
    <property type="entry name" value="Sugar_transporter_CS"/>
</dbReference>
<feature type="transmembrane region" description="Helical" evidence="9">
    <location>
        <begin position="65"/>
        <end position="86"/>
    </location>
</feature>
<dbReference type="PROSITE" id="PS00216">
    <property type="entry name" value="SUGAR_TRANSPORT_1"/>
    <property type="match status" value="1"/>
</dbReference>
<dbReference type="SUPFAM" id="SSF103473">
    <property type="entry name" value="MFS general substrate transporter"/>
    <property type="match status" value="1"/>
</dbReference>
<dbReference type="EMBL" id="CP000931">
    <property type="protein sequence ID" value="ABZ75259.1"/>
    <property type="molecule type" value="Genomic_DNA"/>
</dbReference>
<evidence type="ECO:0000259" key="10">
    <source>
        <dbReference type="PROSITE" id="PS50850"/>
    </source>
</evidence>
<feature type="transmembrane region" description="Helical" evidence="9">
    <location>
        <begin position="163"/>
        <end position="190"/>
    </location>
</feature>
<dbReference type="OrthoDB" id="3690818at2"/>
<dbReference type="GO" id="GO:0005886">
    <property type="term" value="C:plasma membrane"/>
    <property type="evidence" value="ECO:0007669"/>
    <property type="project" value="UniProtKB-SubCell"/>
</dbReference>
<dbReference type="InterPro" id="IPR020846">
    <property type="entry name" value="MFS_dom"/>
</dbReference>
<keyword evidence="5 9" id="KW-0812">Transmembrane</keyword>
<proteinExistence type="inferred from homology"/>
<dbReference type="InterPro" id="IPR011701">
    <property type="entry name" value="MFS"/>
</dbReference>
<name>B0TST4_SHEHH</name>
<gene>
    <name evidence="11" type="ordered locus">Shal_0684</name>
</gene>
<comment type="subcellular location">
    <subcellularLocation>
        <location evidence="1">Cell membrane</location>
        <topology evidence="1">Multi-pass membrane protein</topology>
    </subcellularLocation>
</comment>
<feature type="transmembrane region" description="Helical" evidence="9">
    <location>
        <begin position="98"/>
        <end position="116"/>
    </location>
</feature>
<dbReference type="InterPro" id="IPR051084">
    <property type="entry name" value="H+-coupled_symporters"/>
</dbReference>
<keyword evidence="4" id="KW-1003">Cell membrane</keyword>
<keyword evidence="12" id="KW-1185">Reference proteome</keyword>
<organism evidence="11 12">
    <name type="scientific">Shewanella halifaxensis (strain HAW-EB4)</name>
    <dbReference type="NCBI Taxonomy" id="458817"/>
    <lineage>
        <taxon>Bacteria</taxon>
        <taxon>Pseudomonadati</taxon>
        <taxon>Pseudomonadota</taxon>
        <taxon>Gammaproteobacteria</taxon>
        <taxon>Alteromonadales</taxon>
        <taxon>Shewanellaceae</taxon>
        <taxon>Shewanella</taxon>
    </lineage>
</organism>
<dbReference type="PANTHER" id="PTHR43528">
    <property type="entry name" value="ALPHA-KETOGLUTARATE PERMEASE"/>
    <property type="match status" value="1"/>
</dbReference>
<dbReference type="eggNOG" id="COG0477">
    <property type="taxonomic scope" value="Bacteria"/>
</dbReference>